<proteinExistence type="predicted"/>
<keyword evidence="2" id="KW-0175">Coiled coil</keyword>
<dbReference type="PROSITE" id="PS50011">
    <property type="entry name" value="PROTEIN_KINASE_DOM"/>
    <property type="match status" value="1"/>
</dbReference>
<dbReference type="InterPro" id="IPR000719">
    <property type="entry name" value="Prot_kinase_dom"/>
</dbReference>
<dbReference type="InterPro" id="IPR008271">
    <property type="entry name" value="Ser/Thr_kinase_AS"/>
</dbReference>
<dbReference type="EMBL" id="JAPFFF010000006">
    <property type="protein sequence ID" value="KAK8887484.1"/>
    <property type="molecule type" value="Genomic_DNA"/>
</dbReference>
<evidence type="ECO:0000313" key="4">
    <source>
        <dbReference type="EMBL" id="KAK8887484.1"/>
    </source>
</evidence>
<dbReference type="InterPro" id="IPR000408">
    <property type="entry name" value="Reg_chr_condens"/>
</dbReference>
<dbReference type="PROSITE" id="PS00108">
    <property type="entry name" value="PROTEIN_KINASE_ST"/>
    <property type="match status" value="1"/>
</dbReference>
<dbReference type="InterPro" id="IPR001245">
    <property type="entry name" value="Ser-Thr/Tyr_kinase_cat_dom"/>
</dbReference>
<evidence type="ECO:0000256" key="1">
    <source>
        <dbReference type="PROSITE-ProRule" id="PRU00235"/>
    </source>
</evidence>
<dbReference type="InterPro" id="IPR011009">
    <property type="entry name" value="Kinase-like_dom_sf"/>
</dbReference>
<dbReference type="SUPFAM" id="SSF56112">
    <property type="entry name" value="Protein kinase-like (PK-like)"/>
    <property type="match status" value="1"/>
</dbReference>
<name>A0ABR2K8V7_9EUKA</name>
<dbReference type="PROSITE" id="PS50012">
    <property type="entry name" value="RCC1_3"/>
    <property type="match status" value="1"/>
</dbReference>
<feature type="coiled-coil region" evidence="2">
    <location>
        <begin position="319"/>
        <end position="381"/>
    </location>
</feature>
<feature type="repeat" description="RCC1" evidence="1">
    <location>
        <begin position="639"/>
        <end position="691"/>
    </location>
</feature>
<evidence type="ECO:0000313" key="5">
    <source>
        <dbReference type="Proteomes" id="UP001470230"/>
    </source>
</evidence>
<sequence length="756" mass="85223">MNRISLSKNEIDIKKYKKINRVNKGGFGIVYKVEEKETREFFAAKVIDCNDNEDECNEIINREVGIMMYVSHPTLIKFIGYSKYDFLGERNITILMEFANNGSLRDVLKNIQQNYGPNDYTNTSRQIILVGICRGMKYLHDRNIIHRDLKAENILLDDDFHPHITDFGLSKFLEIGHSHSQTKFGGTLSYEAPEILKKIPYDKKVDVYSFAILMFEIITETNPYPELARAELSDYDFKNKVVNDNYRPKFNVPIKKSLKKLIEKCWSDDPKERPTFDEVFTKLSNANNDINEENYLLDDVDVDELNLYLDDITEVTDNTEKFVQKISDIEKENQQLKREMERMRLENIQLAKENNSLKEENKQLKQIKGELETKIDEMNHSKSKSKSQLQVKPSKDLFTMQKSSQAIILSVCESEIDAPKKLPIDPSSLLSYSVYFEHSVLVTKGGSLQGVGHNNDGRISSSLKKSCIAQFTEFSIKDSSGHHLLPISAVCSDCGTLYMLSKSGGRGRQLAYCDWQINGGSPVFLDIGNEEPVALFGGCVHTAAITKKGEILFINRHPIKKSTKSRIAPVPLPYGEKAVCVACCLNSIVALSSKGRVFESFVTERSNVLKFQAVRELAAREVRSVSGTKDHSFVVTKEGSVFGRGSNEYGQLGLGKEVKSVSSFTEISSLEGCRIRAAYAGYHHSLFVTFEGKILSCGPNNFGQLLLRNGTKKNVYLPSETLITEGATFCIAGYLSAVFIGSEPPPNTPNRRIQFK</sequence>
<dbReference type="Pfam" id="PF00415">
    <property type="entry name" value="RCC1"/>
    <property type="match status" value="1"/>
</dbReference>
<dbReference type="InterPro" id="IPR009091">
    <property type="entry name" value="RCC1/BLIP-II"/>
</dbReference>
<dbReference type="Gene3D" id="1.10.510.10">
    <property type="entry name" value="Transferase(Phosphotransferase) domain 1"/>
    <property type="match status" value="1"/>
</dbReference>
<dbReference type="SUPFAM" id="SSF50985">
    <property type="entry name" value="RCC1/BLIP-II"/>
    <property type="match status" value="1"/>
</dbReference>
<organism evidence="4 5">
    <name type="scientific">Tritrichomonas musculus</name>
    <dbReference type="NCBI Taxonomy" id="1915356"/>
    <lineage>
        <taxon>Eukaryota</taxon>
        <taxon>Metamonada</taxon>
        <taxon>Parabasalia</taxon>
        <taxon>Tritrichomonadida</taxon>
        <taxon>Tritrichomonadidae</taxon>
        <taxon>Tritrichomonas</taxon>
    </lineage>
</organism>
<feature type="domain" description="Protein kinase" evidence="3">
    <location>
        <begin position="16"/>
        <end position="296"/>
    </location>
</feature>
<dbReference type="InterPro" id="IPR051681">
    <property type="entry name" value="Ser/Thr_Kinases-Pseudokinases"/>
</dbReference>
<dbReference type="PRINTS" id="PR00109">
    <property type="entry name" value="TYRKINASE"/>
</dbReference>
<evidence type="ECO:0000259" key="3">
    <source>
        <dbReference type="PROSITE" id="PS50011"/>
    </source>
</evidence>
<comment type="caution">
    <text evidence="4">The sequence shown here is derived from an EMBL/GenBank/DDBJ whole genome shotgun (WGS) entry which is preliminary data.</text>
</comment>
<dbReference type="PANTHER" id="PTHR44329">
    <property type="entry name" value="SERINE/THREONINE-PROTEIN KINASE TNNI3K-RELATED"/>
    <property type="match status" value="1"/>
</dbReference>
<dbReference type="Gene3D" id="2.130.10.30">
    <property type="entry name" value="Regulator of chromosome condensation 1/beta-lactamase-inhibitor protein II"/>
    <property type="match status" value="2"/>
</dbReference>
<reference evidence="4 5" key="1">
    <citation type="submission" date="2024-04" db="EMBL/GenBank/DDBJ databases">
        <title>Tritrichomonas musculus Genome.</title>
        <authorList>
            <person name="Alves-Ferreira E."/>
            <person name="Grigg M."/>
            <person name="Lorenzi H."/>
            <person name="Galac M."/>
        </authorList>
    </citation>
    <scope>NUCLEOTIDE SEQUENCE [LARGE SCALE GENOMIC DNA]</scope>
    <source>
        <strain evidence="4 5">EAF2021</strain>
    </source>
</reference>
<evidence type="ECO:0000256" key="2">
    <source>
        <dbReference type="SAM" id="Coils"/>
    </source>
</evidence>
<dbReference type="Proteomes" id="UP001470230">
    <property type="component" value="Unassembled WGS sequence"/>
</dbReference>
<gene>
    <name evidence="4" type="ORF">M9Y10_038531</name>
</gene>
<dbReference type="Pfam" id="PF00069">
    <property type="entry name" value="Pkinase"/>
    <property type="match status" value="1"/>
</dbReference>
<dbReference type="PANTHER" id="PTHR44329:SF214">
    <property type="entry name" value="PROTEIN KINASE DOMAIN-CONTAINING PROTEIN"/>
    <property type="match status" value="1"/>
</dbReference>
<accession>A0ABR2K8V7</accession>
<keyword evidence="5" id="KW-1185">Reference proteome</keyword>
<protein>
    <recommendedName>
        <fullName evidence="3">Protein kinase domain-containing protein</fullName>
    </recommendedName>
</protein>
<dbReference type="SMART" id="SM00220">
    <property type="entry name" value="S_TKc"/>
    <property type="match status" value="1"/>
</dbReference>